<dbReference type="PANTHER" id="PTHR28208:SF3">
    <property type="entry name" value="PHOSPHATIDATE PHOSPHATASE APP1"/>
    <property type="match status" value="1"/>
</dbReference>
<feature type="compositionally biased region" description="Basic and acidic residues" evidence="1">
    <location>
        <begin position="60"/>
        <end position="77"/>
    </location>
</feature>
<feature type="compositionally biased region" description="Low complexity" evidence="1">
    <location>
        <begin position="108"/>
        <end position="125"/>
    </location>
</feature>
<dbReference type="Proteomes" id="UP000007431">
    <property type="component" value="Unassembled WGS sequence"/>
</dbReference>
<dbReference type="InParanoid" id="D8Q0T8"/>
<feature type="region of interest" description="Disordered" evidence="1">
    <location>
        <begin position="47"/>
        <end position="77"/>
    </location>
</feature>
<dbReference type="InterPro" id="IPR052935">
    <property type="entry name" value="Mg2+_PAP"/>
</dbReference>
<name>D8Q0T8_SCHCM</name>
<feature type="region of interest" description="Disordered" evidence="1">
    <location>
        <begin position="552"/>
        <end position="599"/>
    </location>
</feature>
<evidence type="ECO:0000313" key="3">
    <source>
        <dbReference type="EMBL" id="EFI97816.1"/>
    </source>
</evidence>
<dbReference type="PANTHER" id="PTHR28208">
    <property type="entry name" value="PHOSPHATIDATE PHOSPHATASE APP1"/>
    <property type="match status" value="1"/>
</dbReference>
<protein>
    <recommendedName>
        <fullName evidence="2">Phosphatidate phosphatase APP1 catalytic domain-containing protein</fullName>
    </recommendedName>
</protein>
<feature type="compositionally biased region" description="Low complexity" evidence="1">
    <location>
        <begin position="560"/>
        <end position="589"/>
    </location>
</feature>
<gene>
    <name evidence="3" type="ORF">SCHCODRAFT_81991</name>
</gene>
<dbReference type="VEuPathDB" id="FungiDB:SCHCODRAFT_02618701"/>
<feature type="region of interest" description="Disordered" evidence="1">
    <location>
        <begin position="96"/>
        <end position="136"/>
    </location>
</feature>
<feature type="compositionally biased region" description="Low complexity" evidence="1">
    <location>
        <begin position="464"/>
        <end position="473"/>
    </location>
</feature>
<feature type="domain" description="Phosphatidate phosphatase APP1 catalytic" evidence="2">
    <location>
        <begin position="273"/>
        <end position="423"/>
    </location>
</feature>
<evidence type="ECO:0000256" key="1">
    <source>
        <dbReference type="SAM" id="MobiDB-lite"/>
    </source>
</evidence>
<organism evidence="4">
    <name type="scientific">Schizophyllum commune (strain H4-8 / FGSC 9210)</name>
    <name type="common">Split gill fungus</name>
    <dbReference type="NCBI Taxonomy" id="578458"/>
    <lineage>
        <taxon>Eukaryota</taxon>
        <taxon>Fungi</taxon>
        <taxon>Dikarya</taxon>
        <taxon>Basidiomycota</taxon>
        <taxon>Agaricomycotina</taxon>
        <taxon>Agaricomycetes</taxon>
        <taxon>Agaricomycetidae</taxon>
        <taxon>Agaricales</taxon>
        <taxon>Schizophyllaceae</taxon>
        <taxon>Schizophyllum</taxon>
    </lineage>
</organism>
<feature type="compositionally biased region" description="Polar residues" evidence="1">
    <location>
        <begin position="50"/>
        <end position="59"/>
    </location>
</feature>
<dbReference type="HOGENOM" id="CLU_017236_0_0_1"/>
<feature type="region of interest" description="Disordered" evidence="1">
    <location>
        <begin position="456"/>
        <end position="489"/>
    </location>
</feature>
<proteinExistence type="predicted"/>
<dbReference type="InterPro" id="IPR019236">
    <property type="entry name" value="APP1_cat"/>
</dbReference>
<reference evidence="3 4" key="1">
    <citation type="journal article" date="2010" name="Nat. Biotechnol.">
        <title>Genome sequence of the model mushroom Schizophyllum commune.</title>
        <authorList>
            <person name="Ohm R.A."/>
            <person name="de Jong J.F."/>
            <person name="Lugones L.G."/>
            <person name="Aerts A."/>
            <person name="Kothe E."/>
            <person name="Stajich J.E."/>
            <person name="de Vries R.P."/>
            <person name="Record E."/>
            <person name="Levasseur A."/>
            <person name="Baker S.E."/>
            <person name="Bartholomew K.A."/>
            <person name="Coutinho P.M."/>
            <person name="Erdmann S."/>
            <person name="Fowler T.J."/>
            <person name="Gathman A.C."/>
            <person name="Lombard V."/>
            <person name="Henrissat B."/>
            <person name="Knabe N."/>
            <person name="Kuees U."/>
            <person name="Lilly W.W."/>
            <person name="Lindquist E."/>
            <person name="Lucas S."/>
            <person name="Magnuson J.K."/>
            <person name="Piumi F."/>
            <person name="Raudaskoski M."/>
            <person name="Salamov A."/>
            <person name="Schmutz J."/>
            <person name="Schwarze F.W.M.R."/>
            <person name="vanKuyk P.A."/>
            <person name="Horton J.S."/>
            <person name="Grigoriev I.V."/>
            <person name="Woesten H.A.B."/>
        </authorList>
    </citation>
    <scope>NUCLEOTIDE SEQUENCE [LARGE SCALE GENOMIC DNA]</scope>
    <source>
        <strain evidence="4">H4-8 / FGSC 9210</strain>
    </source>
</reference>
<keyword evidence="4" id="KW-1185">Reference proteome</keyword>
<dbReference type="Pfam" id="PF09949">
    <property type="entry name" value="APP1_cat"/>
    <property type="match status" value="1"/>
</dbReference>
<dbReference type="GO" id="GO:0030479">
    <property type="term" value="C:actin cortical patch"/>
    <property type="evidence" value="ECO:0007669"/>
    <property type="project" value="TreeGrafter"/>
</dbReference>
<sequence>MSRAVDAFEVDVYVSGFASVHSPPEFASRSQRAFMRLAKGFASLPKLAESNGNGTLRPTKSTEHILESVKLPARPEDMTEDAELEALDREFQHANEEAAELEPPRTPTTPRTPSTRSSSPERYSYPPRPSSPELFEDDSVLRKLHDNLESRLRPFWSSVLPSRPVRIRLYAAPEGQPTENAIHSPHGPIAAANVTTSPDGSFEALFRVPWEHLCQHPEALHIAFGEARQEHEFAVVVDLLPPRPTPQQLAQQQQQTPTCSASTRIRLTHSRLRVISDVDDTVKRANVTEGARAVFHTVFVKELSDIVIPGMGEWYESMFQRGARFHYVSNGPFEMLPILEEFFRLSKLPPGSVKLKSYAGRSLFTGLLSAPATRKRAGVQEILDAFPECKFILIGDSGEQDIELYADFARERPSQILGVFIRDVNTGEPLDDPTGTSTTMIPFGAGLLDASASDTPPLPPRPPTALVRTPPARNGRRTVSGPTAMKTKAASEDHGYFVPNLVSEPESMKEDEIKTPVALSDAIPERWDTIPEHREHWDASPARTPPVYMPRRDTGHRATRSSFAPASAPSARPSRMGSRTSSVASSASSQTLPKMSEPERRRYELQIRVYRARDLMPEHIPLRVFRSPDECIEAEGLLKKMGV</sequence>
<evidence type="ECO:0000259" key="2">
    <source>
        <dbReference type="Pfam" id="PF09949"/>
    </source>
</evidence>
<evidence type="ECO:0000313" key="4">
    <source>
        <dbReference type="Proteomes" id="UP000007431"/>
    </source>
</evidence>
<dbReference type="GO" id="GO:0008195">
    <property type="term" value="F:phosphatidate phosphatase activity"/>
    <property type="evidence" value="ECO:0007669"/>
    <property type="project" value="InterPro"/>
</dbReference>
<accession>D8Q0T8</accession>
<dbReference type="EMBL" id="GL377305">
    <property type="protein sequence ID" value="EFI97816.1"/>
    <property type="molecule type" value="Genomic_DNA"/>
</dbReference>
<dbReference type="eggNOG" id="ENOG502QT5E">
    <property type="taxonomic scope" value="Eukaryota"/>
</dbReference>
<dbReference type="OMA" id="QSWKEWA"/>
<dbReference type="AlphaFoldDB" id="D8Q0T8"/>